<dbReference type="InterPro" id="IPR013221">
    <property type="entry name" value="Mur_ligase_cen"/>
</dbReference>
<dbReference type="GO" id="GO:0005524">
    <property type="term" value="F:ATP binding"/>
    <property type="evidence" value="ECO:0007669"/>
    <property type="project" value="UniProtKB-UniRule"/>
</dbReference>
<dbReference type="RefSeq" id="WP_303493725.1">
    <property type="nucleotide sequence ID" value="NZ_JAUOPB010000014.1"/>
</dbReference>
<feature type="domain" description="Mur ligase C-terminal" evidence="11">
    <location>
        <begin position="313"/>
        <end position="435"/>
    </location>
</feature>
<dbReference type="Pfam" id="PF01225">
    <property type="entry name" value="Mur_ligase"/>
    <property type="match status" value="1"/>
</dbReference>
<dbReference type="SUPFAM" id="SSF53623">
    <property type="entry name" value="MurD-like peptide ligases, catalytic domain"/>
    <property type="match status" value="1"/>
</dbReference>
<dbReference type="Pfam" id="PF02875">
    <property type="entry name" value="Mur_ligase_C"/>
    <property type="match status" value="1"/>
</dbReference>
<dbReference type="HAMAP" id="MF_02020">
    <property type="entry name" value="Mpl"/>
    <property type="match status" value="1"/>
</dbReference>
<accession>A0AAW7XAE0</accession>
<comment type="pathway">
    <text evidence="9">Cell wall biogenesis; peptidoglycan recycling.</text>
</comment>
<comment type="function">
    <text evidence="9">Reutilizes the intact tripeptide L-alanyl-gamma-D-glutamyl-meso-diaminopimelate by linking it to UDP-N-acetylmuramate.</text>
</comment>
<proteinExistence type="inferred from homology"/>
<evidence type="ECO:0000313" key="14">
    <source>
        <dbReference type="Proteomes" id="UP001169760"/>
    </source>
</evidence>
<dbReference type="GO" id="GO:0106418">
    <property type="term" value="F:UDP-N-acetylmuramate-L-alanyl-gamma-D-glutamyl-meso-2,6-diaminoheptanedioate ligase activity"/>
    <property type="evidence" value="ECO:0007669"/>
    <property type="project" value="UniProtKB-EC"/>
</dbReference>
<dbReference type="SUPFAM" id="SSF51984">
    <property type="entry name" value="MurCD N-terminal domain"/>
    <property type="match status" value="1"/>
</dbReference>
<keyword evidence="3 9" id="KW-0547">Nucleotide-binding</keyword>
<comment type="catalytic activity">
    <reaction evidence="9">
        <text>UDP-N-acetyl-alpha-D-muramate + L-alanyl-gamma-D-glutamyl-meso-2,6-diaminopimelate + ATP = UDP-N-acetyl-alpha-D-muramoyl-L-alanyl-gamma-D-glutamyl-meso-2,6-diaminopimelate + ADP + phosphate + H(+)</text>
        <dbReference type="Rhea" id="RHEA:29563"/>
        <dbReference type="ChEBI" id="CHEBI:15378"/>
        <dbReference type="ChEBI" id="CHEBI:30616"/>
        <dbReference type="ChEBI" id="CHEBI:43474"/>
        <dbReference type="ChEBI" id="CHEBI:61401"/>
        <dbReference type="ChEBI" id="CHEBI:70757"/>
        <dbReference type="ChEBI" id="CHEBI:83905"/>
        <dbReference type="ChEBI" id="CHEBI:456216"/>
        <dbReference type="EC" id="6.3.2.45"/>
    </reaction>
</comment>
<feature type="domain" description="Mur ligase central" evidence="12">
    <location>
        <begin position="110"/>
        <end position="291"/>
    </location>
</feature>
<dbReference type="NCBIfam" id="TIGR01081">
    <property type="entry name" value="mpl"/>
    <property type="match status" value="1"/>
</dbReference>
<comment type="similarity">
    <text evidence="9">Belongs to the MurCDEF family. Mpl subfamily.</text>
</comment>
<keyword evidence="1 9" id="KW-0436">Ligase</keyword>
<dbReference type="AlphaFoldDB" id="A0AAW7XAE0"/>
<evidence type="ECO:0000313" key="13">
    <source>
        <dbReference type="EMBL" id="MDO6424389.1"/>
    </source>
</evidence>
<dbReference type="InterPro" id="IPR050061">
    <property type="entry name" value="MurCDEF_pg_biosynth"/>
</dbReference>
<name>A0AAW7XAE0_9GAMM</name>
<organism evidence="13 14">
    <name type="scientific">Saccharophagus degradans</name>
    <dbReference type="NCBI Taxonomy" id="86304"/>
    <lineage>
        <taxon>Bacteria</taxon>
        <taxon>Pseudomonadati</taxon>
        <taxon>Pseudomonadota</taxon>
        <taxon>Gammaproteobacteria</taxon>
        <taxon>Cellvibrionales</taxon>
        <taxon>Cellvibrionaceae</taxon>
        <taxon>Saccharophagus</taxon>
    </lineage>
</organism>
<evidence type="ECO:0000259" key="11">
    <source>
        <dbReference type="Pfam" id="PF02875"/>
    </source>
</evidence>
<evidence type="ECO:0000256" key="2">
    <source>
        <dbReference type="ARBA" id="ARBA00022618"/>
    </source>
</evidence>
<dbReference type="InterPro" id="IPR004101">
    <property type="entry name" value="Mur_ligase_C"/>
</dbReference>
<dbReference type="Gene3D" id="3.40.50.720">
    <property type="entry name" value="NAD(P)-binding Rossmann-like Domain"/>
    <property type="match status" value="1"/>
</dbReference>
<feature type="binding site" evidence="9">
    <location>
        <begin position="112"/>
        <end position="118"/>
    </location>
    <ligand>
        <name>ATP</name>
        <dbReference type="ChEBI" id="CHEBI:30616"/>
    </ligand>
</feature>
<evidence type="ECO:0000256" key="8">
    <source>
        <dbReference type="ARBA" id="ARBA00023316"/>
    </source>
</evidence>
<dbReference type="EC" id="6.3.2.45" evidence="9"/>
<dbReference type="GO" id="GO:0008360">
    <property type="term" value="P:regulation of cell shape"/>
    <property type="evidence" value="ECO:0007669"/>
    <property type="project" value="UniProtKB-KW"/>
</dbReference>
<comment type="caution">
    <text evidence="13">The sequence shown here is derived from an EMBL/GenBank/DDBJ whole genome shotgun (WGS) entry which is preliminary data.</text>
</comment>
<keyword evidence="8 9" id="KW-0961">Cell wall biogenesis/degradation</keyword>
<evidence type="ECO:0000259" key="10">
    <source>
        <dbReference type="Pfam" id="PF01225"/>
    </source>
</evidence>
<dbReference type="InterPro" id="IPR000713">
    <property type="entry name" value="Mur_ligase_N"/>
</dbReference>
<keyword evidence="4 9" id="KW-0067">ATP-binding</keyword>
<evidence type="ECO:0000256" key="1">
    <source>
        <dbReference type="ARBA" id="ARBA00022598"/>
    </source>
</evidence>
<protein>
    <recommendedName>
        <fullName evidence="9">UDP-N-acetylmuramate--L-alanyl-gamma-D-glutamyl-meso-2,6-diaminoheptandioate ligase</fullName>
        <ecNumber evidence="9">6.3.2.45</ecNumber>
    </recommendedName>
    <alternativeName>
        <fullName evidence="9">Murein peptide ligase</fullName>
    </alternativeName>
    <alternativeName>
        <fullName evidence="9">UDP-N-acetylmuramate:L-alanyl-gamma-D-glutamyl-meso-diaminopimelate ligase</fullName>
    </alternativeName>
</protein>
<dbReference type="GO" id="GO:0071555">
    <property type="term" value="P:cell wall organization"/>
    <property type="evidence" value="ECO:0007669"/>
    <property type="project" value="UniProtKB-KW"/>
</dbReference>
<dbReference type="PANTHER" id="PTHR43445">
    <property type="entry name" value="UDP-N-ACETYLMURAMATE--L-ALANINE LIGASE-RELATED"/>
    <property type="match status" value="1"/>
</dbReference>
<dbReference type="PANTHER" id="PTHR43445:SF5">
    <property type="entry name" value="UDP-N-ACETYLMURAMATE--L-ALANYL-GAMMA-D-GLUTAMYL-MESO-2,6-DIAMINOHEPTANDIOATE LIGASE"/>
    <property type="match status" value="1"/>
</dbReference>
<evidence type="ECO:0000256" key="4">
    <source>
        <dbReference type="ARBA" id="ARBA00022840"/>
    </source>
</evidence>
<gene>
    <name evidence="9 13" type="primary">mpl</name>
    <name evidence="13" type="ORF">Q4521_18025</name>
</gene>
<evidence type="ECO:0000259" key="12">
    <source>
        <dbReference type="Pfam" id="PF08245"/>
    </source>
</evidence>
<evidence type="ECO:0000256" key="6">
    <source>
        <dbReference type="ARBA" id="ARBA00022984"/>
    </source>
</evidence>
<dbReference type="GO" id="GO:0051301">
    <property type="term" value="P:cell division"/>
    <property type="evidence" value="ECO:0007669"/>
    <property type="project" value="UniProtKB-KW"/>
</dbReference>
<dbReference type="Gene3D" id="3.90.190.20">
    <property type="entry name" value="Mur ligase, C-terminal domain"/>
    <property type="match status" value="1"/>
</dbReference>
<evidence type="ECO:0000256" key="7">
    <source>
        <dbReference type="ARBA" id="ARBA00023306"/>
    </source>
</evidence>
<keyword evidence="9" id="KW-0460">Magnesium</keyword>
<reference evidence="13" key="1">
    <citation type="submission" date="2023-07" db="EMBL/GenBank/DDBJ databases">
        <title>Genome content predicts the carbon catabolic preferences of heterotrophic bacteria.</title>
        <authorList>
            <person name="Gralka M."/>
        </authorList>
    </citation>
    <scope>NUCLEOTIDE SEQUENCE</scope>
    <source>
        <strain evidence="13">I3M17_2</strain>
    </source>
</reference>
<keyword evidence="6 9" id="KW-0573">Peptidoglycan synthesis</keyword>
<dbReference type="EMBL" id="JAUOPB010000014">
    <property type="protein sequence ID" value="MDO6424389.1"/>
    <property type="molecule type" value="Genomic_DNA"/>
</dbReference>
<dbReference type="InterPro" id="IPR036615">
    <property type="entry name" value="Mur_ligase_C_dom_sf"/>
</dbReference>
<evidence type="ECO:0000256" key="9">
    <source>
        <dbReference type="HAMAP-Rule" id="MF_02020"/>
    </source>
</evidence>
<dbReference type="InterPro" id="IPR005757">
    <property type="entry name" value="Mpl"/>
</dbReference>
<keyword evidence="7 9" id="KW-0131">Cell cycle</keyword>
<sequence length="455" mass="49230">MSKHIHILGICGTFMGSIAQLAKAMGHRVTGSDTNVYPPMSTQLELAGIELIQGFDPAQLDDKPDLVVVGNVVSRGNPALEAVLNRGIPYISGPQWLAENWLHQKWVLAVSGTHGKTTTTSMLTWILEYAGFAPGYLIGGVPGNFESSASLGKSDFFVIEADEYDTAFFDKRAKFVHYRPRTLIINNLEFDHADIYPDLAAIQRQFHHLLRMLPADGLLLVPNGVAAIDEVVEQGFWSDKQTLGDDWQVKLHAEDGSQFDVVFDGESAGQVTWGQTGLHNVSNGLAAIAAARHIGIAPALACEALCAFKGVKRRMELVAQTDRVSLYDDFAHHPTAIQTTLEGLRAKVGSERIVAIIEPRSNTMKMGVHRQQLLSSAQAADSVLWFESADAKWSLKAELDKPAQGSQVCTNLSELVANAVSNLGDGPAHIVVMSNGGFGGVHNLLAAAIQELPHE</sequence>
<evidence type="ECO:0000256" key="3">
    <source>
        <dbReference type="ARBA" id="ARBA00022741"/>
    </source>
</evidence>
<keyword evidence="2 9" id="KW-0132">Cell division</keyword>
<dbReference type="Proteomes" id="UP001169760">
    <property type="component" value="Unassembled WGS sequence"/>
</dbReference>
<dbReference type="GO" id="GO:0009252">
    <property type="term" value="P:peptidoglycan biosynthetic process"/>
    <property type="evidence" value="ECO:0007669"/>
    <property type="project" value="UniProtKB-UniRule"/>
</dbReference>
<dbReference type="SUPFAM" id="SSF53244">
    <property type="entry name" value="MurD-like peptide ligases, peptide-binding domain"/>
    <property type="match status" value="1"/>
</dbReference>
<keyword evidence="5 9" id="KW-0133">Cell shape</keyword>
<evidence type="ECO:0000256" key="5">
    <source>
        <dbReference type="ARBA" id="ARBA00022960"/>
    </source>
</evidence>
<dbReference type="Gene3D" id="3.40.1190.10">
    <property type="entry name" value="Mur-like, catalytic domain"/>
    <property type="match status" value="1"/>
</dbReference>
<comment type="cofactor">
    <cofactor evidence="9">
        <name>Mg(2+)</name>
        <dbReference type="ChEBI" id="CHEBI:18420"/>
    </cofactor>
</comment>
<dbReference type="Pfam" id="PF08245">
    <property type="entry name" value="Mur_ligase_M"/>
    <property type="match status" value="1"/>
</dbReference>
<dbReference type="InterPro" id="IPR036565">
    <property type="entry name" value="Mur-like_cat_sf"/>
</dbReference>
<dbReference type="GO" id="GO:0009254">
    <property type="term" value="P:peptidoglycan turnover"/>
    <property type="evidence" value="ECO:0007669"/>
    <property type="project" value="UniProtKB-UniRule"/>
</dbReference>
<feature type="domain" description="Mur ligase N-terminal catalytic" evidence="10">
    <location>
        <begin position="4"/>
        <end position="100"/>
    </location>
</feature>